<proteinExistence type="predicted"/>
<feature type="region of interest" description="Disordered" evidence="1">
    <location>
        <begin position="50"/>
        <end position="69"/>
    </location>
</feature>
<dbReference type="InterPro" id="IPR019302">
    <property type="entry name" value="CAP12/PCTIR_TIR_dom"/>
</dbReference>
<feature type="domain" description="CD-NTase-associated protein 12/Pycsar effector protein TIR" evidence="2">
    <location>
        <begin position="74"/>
        <end position="203"/>
    </location>
</feature>
<keyword evidence="4" id="KW-1185">Reference proteome</keyword>
<protein>
    <submittedName>
        <fullName evidence="3">Nucleotide-binding protein</fullName>
    </submittedName>
</protein>
<gene>
    <name evidence="3" type="ORF">OG913_13360</name>
</gene>
<accession>A0ABZ1T001</accession>
<dbReference type="RefSeq" id="WP_142652724.1">
    <property type="nucleotide sequence ID" value="NZ_CP108085.1"/>
</dbReference>
<sequence length="248" mass="27390">MAITWVDPAEPMDQQEGKEMNKNEGIWISGHGQINAANVASGPKARAVTYAHHPDTEQSTRGPGHSREGLDRTVFVIHGRDSQARLRMFDLLRRMGLHPLEWESIVQEVGMASPYLGDTVRAAFTIAQAALVLMTPDDIVRLHPSLQGSGPDPEHGTQCQARPNVLFEAGMAFGLYPERTVLIKMGHLRDFSDIGGRNYIQFDGSVPSILKLRQRLQTAGCAVRATGEDFADTEHLQNLDAYTRHAAR</sequence>
<organism evidence="3 4">
    <name type="scientific">Microbispora hainanensis</name>
    <dbReference type="NCBI Taxonomy" id="568844"/>
    <lineage>
        <taxon>Bacteria</taxon>
        <taxon>Bacillati</taxon>
        <taxon>Actinomycetota</taxon>
        <taxon>Actinomycetes</taxon>
        <taxon>Streptosporangiales</taxon>
        <taxon>Streptosporangiaceae</taxon>
        <taxon>Microbispora</taxon>
    </lineage>
</organism>
<dbReference type="Proteomes" id="UP001432011">
    <property type="component" value="Chromosome"/>
</dbReference>
<reference evidence="3" key="1">
    <citation type="submission" date="2022-10" db="EMBL/GenBank/DDBJ databases">
        <title>The complete genomes of actinobacterial strains from the NBC collection.</title>
        <authorList>
            <person name="Joergensen T.S."/>
            <person name="Alvarez Arevalo M."/>
            <person name="Sterndorff E.B."/>
            <person name="Faurdal D."/>
            <person name="Vuksanovic O."/>
            <person name="Mourched A.-S."/>
            <person name="Charusanti P."/>
            <person name="Shaw S."/>
            <person name="Blin K."/>
            <person name="Weber T."/>
        </authorList>
    </citation>
    <scope>NUCLEOTIDE SEQUENCE</scope>
    <source>
        <strain evidence="3">NBC_00254</strain>
    </source>
</reference>
<dbReference type="Pfam" id="PF10137">
    <property type="entry name" value="CAP12-PCTIR_TIR"/>
    <property type="match status" value="1"/>
</dbReference>
<dbReference type="EMBL" id="CP108085">
    <property type="protein sequence ID" value="WUP77947.1"/>
    <property type="molecule type" value="Genomic_DNA"/>
</dbReference>
<name>A0ABZ1T001_9ACTN</name>
<evidence type="ECO:0000259" key="2">
    <source>
        <dbReference type="Pfam" id="PF10137"/>
    </source>
</evidence>
<evidence type="ECO:0000313" key="3">
    <source>
        <dbReference type="EMBL" id="WUP77947.1"/>
    </source>
</evidence>
<evidence type="ECO:0000256" key="1">
    <source>
        <dbReference type="SAM" id="MobiDB-lite"/>
    </source>
</evidence>
<evidence type="ECO:0000313" key="4">
    <source>
        <dbReference type="Proteomes" id="UP001432011"/>
    </source>
</evidence>